<dbReference type="OrthoDB" id="9770415at2"/>
<organism evidence="12 13">
    <name type="scientific">Edaphobacter aggregans</name>
    <dbReference type="NCBI Taxonomy" id="570835"/>
    <lineage>
        <taxon>Bacteria</taxon>
        <taxon>Pseudomonadati</taxon>
        <taxon>Acidobacteriota</taxon>
        <taxon>Terriglobia</taxon>
        <taxon>Terriglobales</taxon>
        <taxon>Acidobacteriaceae</taxon>
        <taxon>Edaphobacter</taxon>
    </lineage>
</organism>
<dbReference type="PANTHER" id="PTHR43394">
    <property type="entry name" value="ATP-DEPENDENT PERMEASE MDL1, MITOCHONDRIAL"/>
    <property type="match status" value="1"/>
</dbReference>
<protein>
    <submittedName>
        <fullName evidence="12">ATP-binding cassette subfamily B protein</fullName>
    </submittedName>
</protein>
<gene>
    <name evidence="12" type="ORF">EDE15_0388</name>
</gene>
<dbReference type="InterPro" id="IPR039421">
    <property type="entry name" value="Type_1_exporter"/>
</dbReference>
<dbReference type="Proteomes" id="UP000269669">
    <property type="component" value="Unassembled WGS sequence"/>
</dbReference>
<keyword evidence="3" id="KW-1003">Cell membrane</keyword>
<keyword evidence="6 12" id="KW-0067">ATP-binding</keyword>
<dbReference type="InterPro" id="IPR027417">
    <property type="entry name" value="P-loop_NTPase"/>
</dbReference>
<evidence type="ECO:0000256" key="6">
    <source>
        <dbReference type="ARBA" id="ARBA00022840"/>
    </source>
</evidence>
<dbReference type="GO" id="GO:0015421">
    <property type="term" value="F:ABC-type oligopeptide transporter activity"/>
    <property type="evidence" value="ECO:0007669"/>
    <property type="project" value="TreeGrafter"/>
</dbReference>
<dbReference type="Pfam" id="PF00664">
    <property type="entry name" value="ABC_membrane"/>
    <property type="match status" value="1"/>
</dbReference>
<feature type="transmembrane region" description="Helical" evidence="9">
    <location>
        <begin position="281"/>
        <end position="300"/>
    </location>
</feature>
<dbReference type="SUPFAM" id="SSF90123">
    <property type="entry name" value="ABC transporter transmembrane region"/>
    <property type="match status" value="1"/>
</dbReference>
<evidence type="ECO:0000256" key="9">
    <source>
        <dbReference type="SAM" id="Phobius"/>
    </source>
</evidence>
<dbReference type="Gene3D" id="3.40.50.300">
    <property type="entry name" value="P-loop containing nucleotide triphosphate hydrolases"/>
    <property type="match status" value="1"/>
</dbReference>
<evidence type="ECO:0000256" key="3">
    <source>
        <dbReference type="ARBA" id="ARBA00022475"/>
    </source>
</evidence>
<feature type="transmembrane region" description="Helical" evidence="9">
    <location>
        <begin position="56"/>
        <end position="76"/>
    </location>
</feature>
<dbReference type="Gene3D" id="1.20.1560.10">
    <property type="entry name" value="ABC transporter type 1, transmembrane domain"/>
    <property type="match status" value="1"/>
</dbReference>
<name>A0A3R9QEN4_9BACT</name>
<comment type="caution">
    <text evidence="12">The sequence shown here is derived from an EMBL/GenBank/DDBJ whole genome shotgun (WGS) entry which is preliminary data.</text>
</comment>
<dbReference type="Pfam" id="PF00005">
    <property type="entry name" value="ABC_tran"/>
    <property type="match status" value="1"/>
</dbReference>
<evidence type="ECO:0000256" key="7">
    <source>
        <dbReference type="ARBA" id="ARBA00022989"/>
    </source>
</evidence>
<dbReference type="InterPro" id="IPR011527">
    <property type="entry name" value="ABC1_TM_dom"/>
</dbReference>
<dbReference type="InterPro" id="IPR003593">
    <property type="entry name" value="AAA+_ATPase"/>
</dbReference>
<dbReference type="GO" id="GO:0005524">
    <property type="term" value="F:ATP binding"/>
    <property type="evidence" value="ECO:0007669"/>
    <property type="project" value="UniProtKB-KW"/>
</dbReference>
<evidence type="ECO:0000259" key="10">
    <source>
        <dbReference type="PROSITE" id="PS50893"/>
    </source>
</evidence>
<feature type="transmembrane region" description="Helical" evidence="9">
    <location>
        <begin position="159"/>
        <end position="178"/>
    </location>
</feature>
<reference evidence="12 13" key="1">
    <citation type="submission" date="2018-12" db="EMBL/GenBank/DDBJ databases">
        <title>Sequencing of bacterial isolates from soil warming experiment in Harvard Forest, Massachusetts, USA.</title>
        <authorList>
            <person name="Deangelis K."/>
        </authorList>
    </citation>
    <scope>NUCLEOTIDE SEQUENCE [LARGE SCALE GENOMIC DNA]</scope>
    <source>
        <strain evidence="12 13">EB153</strain>
    </source>
</reference>
<evidence type="ECO:0000256" key="8">
    <source>
        <dbReference type="ARBA" id="ARBA00023136"/>
    </source>
</evidence>
<accession>A0A3R9QEN4</accession>
<keyword evidence="5" id="KW-0547">Nucleotide-binding</keyword>
<dbReference type="FunFam" id="3.40.50.300:FF:000221">
    <property type="entry name" value="Multidrug ABC transporter ATP-binding protein"/>
    <property type="match status" value="1"/>
</dbReference>
<comment type="subcellular location">
    <subcellularLocation>
        <location evidence="1">Cell membrane</location>
        <topology evidence="1">Multi-pass membrane protein</topology>
    </subcellularLocation>
</comment>
<dbReference type="PROSITE" id="PS50929">
    <property type="entry name" value="ABC_TM1F"/>
    <property type="match status" value="1"/>
</dbReference>
<keyword evidence="2" id="KW-0813">Transport</keyword>
<dbReference type="PANTHER" id="PTHR43394:SF1">
    <property type="entry name" value="ATP-BINDING CASSETTE SUB-FAMILY B MEMBER 10, MITOCHONDRIAL"/>
    <property type="match status" value="1"/>
</dbReference>
<evidence type="ECO:0000256" key="4">
    <source>
        <dbReference type="ARBA" id="ARBA00022692"/>
    </source>
</evidence>
<feature type="transmembrane region" description="Helical" evidence="9">
    <location>
        <begin position="21"/>
        <end position="44"/>
    </location>
</feature>
<dbReference type="GO" id="GO:0016887">
    <property type="term" value="F:ATP hydrolysis activity"/>
    <property type="evidence" value="ECO:0007669"/>
    <property type="project" value="InterPro"/>
</dbReference>
<evidence type="ECO:0000313" key="12">
    <source>
        <dbReference type="EMBL" id="RSL14918.1"/>
    </source>
</evidence>
<proteinExistence type="predicted"/>
<keyword evidence="4 9" id="KW-0812">Transmembrane</keyword>
<evidence type="ECO:0000256" key="2">
    <source>
        <dbReference type="ARBA" id="ARBA00022448"/>
    </source>
</evidence>
<dbReference type="InterPro" id="IPR003439">
    <property type="entry name" value="ABC_transporter-like_ATP-bd"/>
</dbReference>
<sequence length="592" mass="66343">MFEKLRPLTPYLRRYWKSLAWGGVAVVLYNIIKVLLPAVIGHAIDDMQHHLTQTIVLHHALRLLLIAALSAVFLYITRQVIIGASREIEFDLRNDLFANLERQAPVFYHTHRTGDIMARTTNDLSAVRQLLGPAIMYSANTIVFMAAALPFMYRISPKLTFFAFVPMPAASVLVQYFGNRIHRRFERIQAMYSDISAKAQENFSGARLIRAFAQEDAEIASFETANQEYIRRSLHLVRLMAMLWPTLEFVLGLSLMITLLVGGHEVVSHRISVGQFTAFNVYMVQLTWPLIAVGWVVNLFQRGTASIVRIDELLKEQPTIADELTDQELQDRNIRVGANYFDMKGDIEFRNLSFSYEGGSEVLHNISLKIPAGSSLAIVGPTGSGKSTLVSLIPRLIDAAPGMVLIDDVPVRKWLLDPLRQNIGFVPQETFLFSETIRQNIAFGVPKATADQVEEAATIAHIATEILEFPKGFDTMVGERGVTLSGGQKQRTSIARAIIRNPRILILDDALASVDTYTEERILHGLRNVMEGRTTVFISHRISTARNADQIAVLVAGRIAELGTHDELLARNGYYTSLFEKQRLEEELAVAT</sequence>
<dbReference type="EMBL" id="RSDW01000001">
    <property type="protein sequence ID" value="RSL14918.1"/>
    <property type="molecule type" value="Genomic_DNA"/>
</dbReference>
<keyword evidence="8 9" id="KW-0472">Membrane</keyword>
<feature type="domain" description="ABC transporter" evidence="10">
    <location>
        <begin position="347"/>
        <end position="581"/>
    </location>
</feature>
<evidence type="ECO:0000256" key="1">
    <source>
        <dbReference type="ARBA" id="ARBA00004651"/>
    </source>
</evidence>
<feature type="transmembrane region" description="Helical" evidence="9">
    <location>
        <begin position="239"/>
        <end position="261"/>
    </location>
</feature>
<feature type="transmembrane region" description="Helical" evidence="9">
    <location>
        <begin position="134"/>
        <end position="153"/>
    </location>
</feature>
<dbReference type="CDD" id="cd18541">
    <property type="entry name" value="ABC_6TM_TmrB_like"/>
    <property type="match status" value="1"/>
</dbReference>
<feature type="domain" description="ABC transmembrane type-1" evidence="11">
    <location>
        <begin position="20"/>
        <end position="302"/>
    </location>
</feature>
<evidence type="ECO:0000259" key="11">
    <source>
        <dbReference type="PROSITE" id="PS50929"/>
    </source>
</evidence>
<keyword evidence="13" id="KW-1185">Reference proteome</keyword>
<dbReference type="SMART" id="SM00382">
    <property type="entry name" value="AAA"/>
    <property type="match status" value="1"/>
</dbReference>
<dbReference type="PROSITE" id="PS50893">
    <property type="entry name" value="ABC_TRANSPORTER_2"/>
    <property type="match status" value="1"/>
</dbReference>
<evidence type="ECO:0000313" key="13">
    <source>
        <dbReference type="Proteomes" id="UP000269669"/>
    </source>
</evidence>
<dbReference type="RefSeq" id="WP_125483727.1">
    <property type="nucleotide sequence ID" value="NZ_RSDW01000001.1"/>
</dbReference>
<evidence type="ECO:0000256" key="5">
    <source>
        <dbReference type="ARBA" id="ARBA00022741"/>
    </source>
</evidence>
<dbReference type="AlphaFoldDB" id="A0A3R9QEN4"/>
<keyword evidence="7 9" id="KW-1133">Transmembrane helix</keyword>
<dbReference type="InterPro" id="IPR036640">
    <property type="entry name" value="ABC1_TM_sf"/>
</dbReference>
<dbReference type="SUPFAM" id="SSF52540">
    <property type="entry name" value="P-loop containing nucleoside triphosphate hydrolases"/>
    <property type="match status" value="1"/>
</dbReference>
<dbReference type="GO" id="GO:0005886">
    <property type="term" value="C:plasma membrane"/>
    <property type="evidence" value="ECO:0007669"/>
    <property type="project" value="UniProtKB-SubCell"/>
</dbReference>